<dbReference type="CDD" id="cd06587">
    <property type="entry name" value="VOC"/>
    <property type="match status" value="1"/>
</dbReference>
<dbReference type="InterPro" id="IPR029068">
    <property type="entry name" value="Glyas_Bleomycin-R_OHBP_Dase"/>
</dbReference>
<accession>A0A1H4CDE3</accession>
<evidence type="ECO:0000313" key="1">
    <source>
        <dbReference type="EMBL" id="SEA58319.1"/>
    </source>
</evidence>
<dbReference type="Gene3D" id="3.10.180.10">
    <property type="entry name" value="2,3-Dihydroxybiphenyl 1,2-Dioxygenase, domain 1"/>
    <property type="match status" value="1"/>
</dbReference>
<organism evidence="1 2">
    <name type="scientific">Thalassobacillus cyri</name>
    <dbReference type="NCBI Taxonomy" id="571932"/>
    <lineage>
        <taxon>Bacteria</taxon>
        <taxon>Bacillati</taxon>
        <taxon>Bacillota</taxon>
        <taxon>Bacilli</taxon>
        <taxon>Bacillales</taxon>
        <taxon>Bacillaceae</taxon>
        <taxon>Thalassobacillus</taxon>
    </lineage>
</organism>
<dbReference type="Proteomes" id="UP000198584">
    <property type="component" value="Unassembled WGS sequence"/>
</dbReference>
<dbReference type="EMBL" id="FNQR01000006">
    <property type="protein sequence ID" value="SEA58319.1"/>
    <property type="molecule type" value="Genomic_DNA"/>
</dbReference>
<name>A0A1H4CDE3_9BACI</name>
<evidence type="ECO:0000313" key="2">
    <source>
        <dbReference type="Proteomes" id="UP000198584"/>
    </source>
</evidence>
<reference evidence="1 2" key="1">
    <citation type="submission" date="2016-10" db="EMBL/GenBank/DDBJ databases">
        <authorList>
            <person name="de Groot N.N."/>
        </authorList>
    </citation>
    <scope>NUCLEOTIDE SEQUENCE [LARGE SCALE GENOMIC DNA]</scope>
    <source>
        <strain evidence="1 2">CCM7597</strain>
    </source>
</reference>
<evidence type="ECO:0008006" key="3">
    <source>
        <dbReference type="Google" id="ProtNLM"/>
    </source>
</evidence>
<dbReference type="RefSeq" id="WP_093044505.1">
    <property type="nucleotide sequence ID" value="NZ_FNQR01000006.1"/>
</dbReference>
<proteinExistence type="predicted"/>
<dbReference type="STRING" id="571932.SAMN05421743_10613"/>
<sequence length="117" mass="13392">MKNTGVTFQVRVSDYEEGVNWYQTLFNRGPDFVPHEEFVEWEVIKDTWLQVAKGTPTVGSGPFRIGVENIEAERERLISVFGIDIETVQTREGVPAAWCTFSDPFGNRIGLYQDFNN</sequence>
<protein>
    <recommendedName>
        <fullName evidence="3">VOC domain-containing protein</fullName>
    </recommendedName>
</protein>
<dbReference type="SUPFAM" id="SSF54593">
    <property type="entry name" value="Glyoxalase/Bleomycin resistance protein/Dihydroxybiphenyl dioxygenase"/>
    <property type="match status" value="1"/>
</dbReference>
<dbReference type="OrthoDB" id="2453533at2"/>
<dbReference type="AlphaFoldDB" id="A0A1H4CDE3"/>
<keyword evidence="2" id="KW-1185">Reference proteome</keyword>
<gene>
    <name evidence="1" type="ORF">SAMN05421743_10613</name>
</gene>